<proteinExistence type="predicted"/>
<accession>L5L3P5</accession>
<dbReference type="AlphaFoldDB" id="L5L3P5"/>
<sequence>MTGGSLSFGFGVPSCHCSRGLTCPPPESVAPLWGDVPSLSLNIPPTSCVFLCVQGGCHLCKPRVLTQVRNKERILQDTCADQKSQLQLKTKEMTAKWNNKVWDKPSPGRKRIDVERQKEMSVDLQAQPRLPGQVSAYGCVQLSHPAGF</sequence>
<dbReference type="Proteomes" id="UP000010552">
    <property type="component" value="Unassembled WGS sequence"/>
</dbReference>
<dbReference type="EMBL" id="KB030388">
    <property type="protein sequence ID" value="ELK17871.1"/>
    <property type="molecule type" value="Genomic_DNA"/>
</dbReference>
<keyword evidence="2" id="KW-1185">Reference proteome</keyword>
<evidence type="ECO:0000313" key="1">
    <source>
        <dbReference type="EMBL" id="ELK17871.1"/>
    </source>
</evidence>
<reference evidence="2" key="1">
    <citation type="journal article" date="2013" name="Science">
        <title>Comparative analysis of bat genomes provides insight into the evolution of flight and immunity.</title>
        <authorList>
            <person name="Zhang G."/>
            <person name="Cowled C."/>
            <person name="Shi Z."/>
            <person name="Huang Z."/>
            <person name="Bishop-Lilly K.A."/>
            <person name="Fang X."/>
            <person name="Wynne J.W."/>
            <person name="Xiong Z."/>
            <person name="Baker M.L."/>
            <person name="Zhao W."/>
            <person name="Tachedjian M."/>
            <person name="Zhu Y."/>
            <person name="Zhou P."/>
            <person name="Jiang X."/>
            <person name="Ng J."/>
            <person name="Yang L."/>
            <person name="Wu L."/>
            <person name="Xiao J."/>
            <person name="Feng Y."/>
            <person name="Chen Y."/>
            <person name="Sun X."/>
            <person name="Zhang Y."/>
            <person name="Marsh G.A."/>
            <person name="Crameri G."/>
            <person name="Broder C.C."/>
            <person name="Frey K.G."/>
            <person name="Wang L.F."/>
            <person name="Wang J."/>
        </authorList>
    </citation>
    <scope>NUCLEOTIDE SEQUENCE [LARGE SCALE GENOMIC DNA]</scope>
</reference>
<name>L5L3P5_PTEAL</name>
<evidence type="ECO:0000313" key="2">
    <source>
        <dbReference type="Proteomes" id="UP000010552"/>
    </source>
</evidence>
<protein>
    <submittedName>
        <fullName evidence="1">Uncharacterized protein</fullName>
    </submittedName>
</protein>
<gene>
    <name evidence="1" type="ORF">PAL_GLEAN10002454</name>
</gene>
<organism evidence="1 2">
    <name type="scientific">Pteropus alecto</name>
    <name type="common">Black flying fox</name>
    <dbReference type="NCBI Taxonomy" id="9402"/>
    <lineage>
        <taxon>Eukaryota</taxon>
        <taxon>Metazoa</taxon>
        <taxon>Chordata</taxon>
        <taxon>Craniata</taxon>
        <taxon>Vertebrata</taxon>
        <taxon>Euteleostomi</taxon>
        <taxon>Mammalia</taxon>
        <taxon>Eutheria</taxon>
        <taxon>Laurasiatheria</taxon>
        <taxon>Chiroptera</taxon>
        <taxon>Yinpterochiroptera</taxon>
        <taxon>Pteropodoidea</taxon>
        <taxon>Pteropodidae</taxon>
        <taxon>Pteropodinae</taxon>
        <taxon>Pteropus</taxon>
    </lineage>
</organism>
<dbReference type="InParanoid" id="L5L3P5"/>